<name>A0A2P4UKR0_9ACTN</name>
<accession>A0A2P4UKR0</accession>
<dbReference type="Pfam" id="PF13460">
    <property type="entry name" value="NAD_binding_10"/>
    <property type="match status" value="1"/>
</dbReference>
<keyword evidence="3" id="KW-1185">Reference proteome</keyword>
<comment type="caution">
    <text evidence="2">The sequence shown here is derived from an EMBL/GenBank/DDBJ whole genome shotgun (WGS) entry which is preliminary data.</text>
</comment>
<reference evidence="2 3" key="1">
    <citation type="journal article" date="2017" name="Chemistry">
        <title>Isolation, Biosynthesis and Chemical Modifications of Rubterolones A-F: Rare Tropolone Alkaloids from Actinomadura sp. 5-2.</title>
        <authorList>
            <person name="Guo H."/>
            <person name="Benndorf R."/>
            <person name="Leichnitz D."/>
            <person name="Klassen J.L."/>
            <person name="Vollmers J."/>
            <person name="Gorls H."/>
            <person name="Steinacker M."/>
            <person name="Weigel C."/>
            <person name="Dahse H.M."/>
            <person name="Kaster A.K."/>
            <person name="de Beer Z.W."/>
            <person name="Poulsen M."/>
            <person name="Beemelmanns C."/>
        </authorList>
    </citation>
    <scope>NUCLEOTIDE SEQUENCE [LARGE SCALE GENOMIC DNA]</scope>
    <source>
        <strain evidence="2 3">5-2</strain>
    </source>
</reference>
<dbReference type="InterPro" id="IPR036291">
    <property type="entry name" value="NAD(P)-bd_dom_sf"/>
</dbReference>
<protein>
    <submittedName>
        <fullName evidence="2">Quinone oxidoreductase 2</fullName>
        <ecNumber evidence="2">1.6.5.2</ecNumber>
    </submittedName>
</protein>
<dbReference type="InterPro" id="IPR051207">
    <property type="entry name" value="ComplexI_NDUFA9_subunit"/>
</dbReference>
<dbReference type="EMBL" id="MTBP01000001">
    <property type="protein sequence ID" value="POM25650.1"/>
    <property type="molecule type" value="Genomic_DNA"/>
</dbReference>
<dbReference type="RefSeq" id="WP_103560725.1">
    <property type="nucleotide sequence ID" value="NZ_MTBP01000001.1"/>
</dbReference>
<sequence>MTAPILVTGGTGTLGRRVVPLLRAAGRDVRVLSRRDRAPEPGMTYVTGDLRADEGVERAVDGVRTILHLAGGPKGDDEAARHLVRAAARADVEHIVHISVIGADAVPLGFLRAKLAAEQAIAGSGVPFTVLRAAQFHEFVLGMVEKLAALPVVPVPGMRVQPVDARDVADRLVALALAEPAGRVPDLAGPREYELKDVVRTYLAARRKRRPLVGIRMPGKAGRAYRAGANLTLDGTRGTRTWEDFLAERTSAGEGVQPREFVRRQGE</sequence>
<dbReference type="SUPFAM" id="SSF51735">
    <property type="entry name" value="NAD(P)-binding Rossmann-fold domains"/>
    <property type="match status" value="1"/>
</dbReference>
<dbReference type="Proteomes" id="UP000242367">
    <property type="component" value="Unassembled WGS sequence"/>
</dbReference>
<dbReference type="PANTHER" id="PTHR12126">
    <property type="entry name" value="NADH-UBIQUINONE OXIDOREDUCTASE 39 KDA SUBUNIT-RELATED"/>
    <property type="match status" value="1"/>
</dbReference>
<dbReference type="EC" id="1.6.5.2" evidence="2"/>
<gene>
    <name evidence="2" type="primary">qorB</name>
    <name evidence="2" type="ORF">BTM25_00320</name>
</gene>
<dbReference type="PANTHER" id="PTHR12126:SF11">
    <property type="entry name" value="NADH DEHYDROGENASE [UBIQUINONE] 1 ALPHA SUBCOMPLEX SUBUNIT 9, MITOCHONDRIAL"/>
    <property type="match status" value="1"/>
</dbReference>
<proteinExistence type="predicted"/>
<dbReference type="Gene3D" id="3.40.50.720">
    <property type="entry name" value="NAD(P)-binding Rossmann-like Domain"/>
    <property type="match status" value="1"/>
</dbReference>
<organism evidence="2 3">
    <name type="scientific">Actinomadura rubteroloni</name>
    <dbReference type="NCBI Taxonomy" id="1926885"/>
    <lineage>
        <taxon>Bacteria</taxon>
        <taxon>Bacillati</taxon>
        <taxon>Actinomycetota</taxon>
        <taxon>Actinomycetes</taxon>
        <taxon>Streptosporangiales</taxon>
        <taxon>Thermomonosporaceae</taxon>
        <taxon>Actinomadura</taxon>
    </lineage>
</organism>
<dbReference type="InterPro" id="IPR016040">
    <property type="entry name" value="NAD(P)-bd_dom"/>
</dbReference>
<evidence type="ECO:0000313" key="2">
    <source>
        <dbReference type="EMBL" id="POM25650.1"/>
    </source>
</evidence>
<dbReference type="GO" id="GO:0003955">
    <property type="term" value="F:NAD(P)H dehydrogenase (quinone) activity"/>
    <property type="evidence" value="ECO:0007669"/>
    <property type="project" value="UniProtKB-EC"/>
</dbReference>
<dbReference type="GO" id="GO:0044877">
    <property type="term" value="F:protein-containing complex binding"/>
    <property type="evidence" value="ECO:0007669"/>
    <property type="project" value="TreeGrafter"/>
</dbReference>
<dbReference type="AlphaFoldDB" id="A0A2P4UKR0"/>
<feature type="domain" description="NAD(P)-binding" evidence="1">
    <location>
        <begin position="9"/>
        <end position="138"/>
    </location>
</feature>
<evidence type="ECO:0000259" key="1">
    <source>
        <dbReference type="Pfam" id="PF13460"/>
    </source>
</evidence>
<evidence type="ECO:0000313" key="3">
    <source>
        <dbReference type="Proteomes" id="UP000242367"/>
    </source>
</evidence>
<keyword evidence="2" id="KW-0560">Oxidoreductase</keyword>